<organism evidence="2 3">
    <name type="scientific">Timema podura</name>
    <name type="common">Walking stick</name>
    <dbReference type="NCBI Taxonomy" id="61482"/>
    <lineage>
        <taxon>Eukaryota</taxon>
        <taxon>Metazoa</taxon>
        <taxon>Ecdysozoa</taxon>
        <taxon>Arthropoda</taxon>
        <taxon>Hexapoda</taxon>
        <taxon>Insecta</taxon>
        <taxon>Pterygota</taxon>
        <taxon>Neoptera</taxon>
        <taxon>Polyneoptera</taxon>
        <taxon>Phasmatodea</taxon>
        <taxon>Timematodea</taxon>
        <taxon>Timematoidea</taxon>
        <taxon>Timematidae</taxon>
        <taxon>Timema</taxon>
    </lineage>
</organism>
<keyword evidence="3" id="KW-1185">Reference proteome</keyword>
<evidence type="ECO:0000313" key="3">
    <source>
        <dbReference type="Proteomes" id="UP001153148"/>
    </source>
</evidence>
<sequence>MSRSIVDDTRADKSSRAQENELTNTKSTSSFKGASSEGIVLNADYVNSRLGKTVATPLITDSSLLSQNNPVDKTIFLNNVSSTDKFLHEVDDDERRTEIDGETQKLAQAIHNIQPLTFKFITVKGEPPHLTHDYLQLSIAVLKVEVISGGMCREWFFRVLDFGDMAVSKFKSTEEVFILHNQVGITEASCSVSLLLLPEQDAIRSLK</sequence>
<dbReference type="EMBL" id="CAJPIN010008225">
    <property type="protein sequence ID" value="CAG2058894.1"/>
    <property type="molecule type" value="Genomic_DNA"/>
</dbReference>
<feature type="compositionally biased region" description="Polar residues" evidence="1">
    <location>
        <begin position="20"/>
        <end position="33"/>
    </location>
</feature>
<protein>
    <submittedName>
        <fullName evidence="2">Uncharacterized protein</fullName>
    </submittedName>
</protein>
<gene>
    <name evidence="2" type="ORF">TPAB3V08_LOCUS5860</name>
</gene>
<accession>A0ABN7P0A8</accession>
<comment type="caution">
    <text evidence="2">The sequence shown here is derived from an EMBL/GenBank/DDBJ whole genome shotgun (WGS) entry which is preliminary data.</text>
</comment>
<evidence type="ECO:0000313" key="2">
    <source>
        <dbReference type="EMBL" id="CAG2058894.1"/>
    </source>
</evidence>
<name>A0ABN7P0A8_TIMPD</name>
<feature type="compositionally biased region" description="Basic and acidic residues" evidence="1">
    <location>
        <begin position="1"/>
        <end position="19"/>
    </location>
</feature>
<reference evidence="2" key="1">
    <citation type="submission" date="2021-03" db="EMBL/GenBank/DDBJ databases">
        <authorList>
            <person name="Tran Van P."/>
        </authorList>
    </citation>
    <scope>NUCLEOTIDE SEQUENCE</scope>
</reference>
<feature type="region of interest" description="Disordered" evidence="1">
    <location>
        <begin position="1"/>
        <end position="33"/>
    </location>
</feature>
<proteinExistence type="predicted"/>
<dbReference type="Proteomes" id="UP001153148">
    <property type="component" value="Unassembled WGS sequence"/>
</dbReference>
<evidence type="ECO:0000256" key="1">
    <source>
        <dbReference type="SAM" id="MobiDB-lite"/>
    </source>
</evidence>